<gene>
    <name evidence="2" type="ORF">EAH82_04525</name>
</gene>
<proteinExistence type="predicted"/>
<dbReference type="RefSeq" id="WP_140838981.1">
    <property type="nucleotide sequence ID" value="NZ_RCZI01000001.1"/>
</dbReference>
<dbReference type="SUPFAM" id="SSF56634">
    <property type="entry name" value="Heme-dependent catalase-like"/>
    <property type="match status" value="1"/>
</dbReference>
<dbReference type="AlphaFoldDB" id="A0A502DZH9"/>
<accession>A0A502DZH9</accession>
<dbReference type="GO" id="GO:0020037">
    <property type="term" value="F:heme binding"/>
    <property type="evidence" value="ECO:0007669"/>
    <property type="project" value="InterPro"/>
</dbReference>
<protein>
    <submittedName>
        <fullName evidence="2">Catalase</fullName>
    </submittedName>
</protein>
<evidence type="ECO:0000313" key="2">
    <source>
        <dbReference type="EMBL" id="TPG30737.1"/>
    </source>
</evidence>
<dbReference type="CDD" id="cd08152">
    <property type="entry name" value="y4iL_like"/>
    <property type="match status" value="1"/>
</dbReference>
<evidence type="ECO:0000313" key="3">
    <source>
        <dbReference type="Proteomes" id="UP000319212"/>
    </source>
</evidence>
<dbReference type="PANTHER" id="PTHR36195:SF4">
    <property type="entry name" value="DOMAIN PROTEIN, PUTATIVE (AFU_ORTHOLOGUE AFUA_5G01990)-RELATED"/>
    <property type="match status" value="1"/>
</dbReference>
<dbReference type="InterPro" id="IPR020835">
    <property type="entry name" value="Catalase_sf"/>
</dbReference>
<organism evidence="2 3">
    <name type="scientific">Variovorax guangxiensis</name>
    <dbReference type="NCBI Taxonomy" id="1775474"/>
    <lineage>
        <taxon>Bacteria</taxon>
        <taxon>Pseudomonadati</taxon>
        <taxon>Pseudomonadota</taxon>
        <taxon>Betaproteobacteria</taxon>
        <taxon>Burkholderiales</taxon>
        <taxon>Comamonadaceae</taxon>
        <taxon>Variovorax</taxon>
    </lineage>
</organism>
<sequence>MSDPTTLPITPLHYQPSYESLEEDEADTTRELMETLHKIVEVVHKDEGHAYRGVHAKSHGILFGELHVAAGLPAYLAQGLFAEPGAYPVVMRLSTAPGDLLDDAISTPRGLGLKVIGVPGARADGSEGDLTQDFLMVNGPVFSAPTAKAFLRPLKLLAATTDKAPGLKKVLAAALRGLEAIVEKAGGESATLKTMGGHPETNILGETFYTQVPMLYGPYMAKLSLAPVSPGLTALTDAPVDLDGKPNGLREAVSAHFSQQGGEWELRVQLCTDIASMPIEDASVQWPEDQSPFVTVARLVAEPQTTWSAARSEAVDDGMAFTPWHALAAHRPIGSIMRVRHAVYRMTAGFRSENNATPVREPRELSGLPD</sequence>
<dbReference type="Proteomes" id="UP000319212">
    <property type="component" value="Unassembled WGS sequence"/>
</dbReference>
<dbReference type="EMBL" id="RCZI01000001">
    <property type="protein sequence ID" value="TPG30737.1"/>
    <property type="molecule type" value="Genomic_DNA"/>
</dbReference>
<comment type="caution">
    <text evidence="2">The sequence shown here is derived from an EMBL/GenBank/DDBJ whole genome shotgun (WGS) entry which is preliminary data.</text>
</comment>
<reference evidence="2 3" key="1">
    <citation type="journal article" date="2019" name="Environ. Microbiol.">
        <title>Species interactions and distinct microbial communities in high Arctic permafrost affected cryosols are associated with the CH4 and CO2 gas fluxes.</title>
        <authorList>
            <person name="Altshuler I."/>
            <person name="Hamel J."/>
            <person name="Turney S."/>
            <person name="Magnuson E."/>
            <person name="Levesque R."/>
            <person name="Greer C."/>
            <person name="Whyte L.G."/>
        </authorList>
    </citation>
    <scope>NUCLEOTIDE SEQUENCE [LARGE SCALE GENOMIC DNA]</scope>
    <source>
        <strain evidence="2 3">S06.C</strain>
    </source>
</reference>
<name>A0A502DZH9_9BURK</name>
<dbReference type="PANTHER" id="PTHR36195">
    <property type="entry name" value="DOMAIN PROTEIN, PUTATIVE (AFU_ORTHOLOGUE AFUA_5G01990)-RELATED-RELATED"/>
    <property type="match status" value="1"/>
</dbReference>
<evidence type="ECO:0000256" key="1">
    <source>
        <dbReference type="ARBA" id="ARBA00002974"/>
    </source>
</evidence>
<comment type="function">
    <text evidence="1">Decomposes hydrogen peroxide into water and oxygen; serves to protect cells from the toxic effects of hydrogen peroxide.</text>
</comment>
<dbReference type="OrthoDB" id="336698at2"/>
<dbReference type="Gene3D" id="2.40.180.10">
    <property type="entry name" value="Catalase core domain"/>
    <property type="match status" value="1"/>
</dbReference>